<feature type="region of interest" description="Disordered" evidence="1">
    <location>
        <begin position="34"/>
        <end position="122"/>
    </location>
</feature>
<protein>
    <submittedName>
        <fullName evidence="2">SNF2 domain-containing protein CLASSY 4-like</fullName>
    </submittedName>
</protein>
<feature type="compositionally biased region" description="Basic and acidic residues" evidence="1">
    <location>
        <begin position="785"/>
        <end position="797"/>
    </location>
</feature>
<feature type="compositionally biased region" description="Basic and acidic residues" evidence="1">
    <location>
        <begin position="72"/>
        <end position="87"/>
    </location>
</feature>
<accession>A0ABD1QQH2</accession>
<feature type="region of interest" description="Disordered" evidence="1">
    <location>
        <begin position="213"/>
        <end position="278"/>
    </location>
</feature>
<feature type="region of interest" description="Disordered" evidence="1">
    <location>
        <begin position="359"/>
        <end position="383"/>
    </location>
</feature>
<dbReference type="AlphaFoldDB" id="A0ABD1QQH2"/>
<feature type="compositionally biased region" description="Acidic residues" evidence="1">
    <location>
        <begin position="232"/>
        <end position="250"/>
    </location>
</feature>
<feature type="compositionally biased region" description="Low complexity" evidence="1">
    <location>
        <begin position="319"/>
        <end position="343"/>
    </location>
</feature>
<feature type="compositionally biased region" description="Basic and acidic residues" evidence="1">
    <location>
        <begin position="434"/>
        <end position="460"/>
    </location>
</feature>
<feature type="region of interest" description="Disordered" evidence="1">
    <location>
        <begin position="177"/>
        <end position="197"/>
    </location>
</feature>
<dbReference type="Proteomes" id="UP001604277">
    <property type="component" value="Unassembled WGS sequence"/>
</dbReference>
<comment type="caution">
    <text evidence="2">The sequence shown here is derived from an EMBL/GenBank/DDBJ whole genome shotgun (WGS) entry which is preliminary data.</text>
</comment>
<proteinExistence type="predicted"/>
<reference evidence="3" key="1">
    <citation type="submission" date="2024-07" db="EMBL/GenBank/DDBJ databases">
        <title>Two chromosome-level genome assemblies of Korean endemic species Abeliophyllum distichum and Forsythia ovata (Oleaceae).</title>
        <authorList>
            <person name="Jang H."/>
        </authorList>
    </citation>
    <scope>NUCLEOTIDE SEQUENCE [LARGE SCALE GENOMIC DNA]</scope>
</reference>
<feature type="region of interest" description="Disordered" evidence="1">
    <location>
        <begin position="305"/>
        <end position="346"/>
    </location>
</feature>
<keyword evidence="3" id="KW-1185">Reference proteome</keyword>
<dbReference type="EMBL" id="JBFOLJ010000014">
    <property type="protein sequence ID" value="KAL2478201.1"/>
    <property type="molecule type" value="Genomic_DNA"/>
</dbReference>
<feature type="compositionally biased region" description="Acidic residues" evidence="1">
    <location>
        <begin position="215"/>
        <end position="224"/>
    </location>
</feature>
<organism evidence="2 3">
    <name type="scientific">Forsythia ovata</name>
    <dbReference type="NCBI Taxonomy" id="205694"/>
    <lineage>
        <taxon>Eukaryota</taxon>
        <taxon>Viridiplantae</taxon>
        <taxon>Streptophyta</taxon>
        <taxon>Embryophyta</taxon>
        <taxon>Tracheophyta</taxon>
        <taxon>Spermatophyta</taxon>
        <taxon>Magnoliopsida</taxon>
        <taxon>eudicotyledons</taxon>
        <taxon>Gunneridae</taxon>
        <taxon>Pentapetalae</taxon>
        <taxon>asterids</taxon>
        <taxon>lamiids</taxon>
        <taxon>Lamiales</taxon>
        <taxon>Oleaceae</taxon>
        <taxon>Forsythieae</taxon>
        <taxon>Forsythia</taxon>
    </lineage>
</organism>
<name>A0ABD1QQH2_9LAMI</name>
<evidence type="ECO:0000313" key="2">
    <source>
        <dbReference type="EMBL" id="KAL2478201.1"/>
    </source>
</evidence>
<sequence length="893" mass="97690">MHAGSPSLSSVARRTRRQWEIFYRNWHNEVKKNKARENFGNGGRYKGATFGENTGGVGDNEGSHSVNTESDEISREKGVRTGERVDEGSDSGIIGKNADKMGSVSGGSSGKRKLDKGVENEEVDDETIVRGVKCMGENVGSTGSCSKSGFWLIPSEGCVACKNCGFHNVAEVVVGDKKPSGVRGRGRPRKEPLNKVKDVPFDASVDLGKSALFVDSEDSEESTDSEGSYDNYSDEDYEAGSEEDEDDSVEVYEANSDVSKYCSEETDDDTYFDNHVGGSIKTKVHSDSLRSDVKQQTEDDAFFGNYVGSAGEEEKEQPLVDNSLSSSDSDSLRSGDSYSLSSDVNQERDNSVYFDNYVGSAGRHSLSSHSSDEYFDNYGDSPIKTKVDQQEKEQAVVDLLSSGDSDVSIYCSDVEQEKDDDQNCDNRGGSPIKMKVDQEEKEQTVVDHEREGVAAEKEIINEDSELAGSKRKYEPCSNDDYVDDSQEGGDGTHTVKSSKEENDEFIEGGLRKRKFSGLQILVDCNKKRVKEQKSMAKRLRSRSIFISRKKHLELGKYRSPLAISEDEESKSSTKKDSCNRKCVQRTGEKGTREVGTSGKEKTSAARNPNSIKMSLDSIEKEADEHIPREKKTGAARNIDLKMSVDSIEKEASEPTPGKKTGAAINLGSNKISVDSIEKEAGEPTPGKKAGAARNLDSNKISVDSIEKEADEPTPSKKKTGAARNLDSNKISVDPIEKEVDEPTPGKKKTGAARNLDSNKISVDPIEKEADEPTPGNKKTGAARNLDSKKISVDPIEKEADEPTPIKKKTNAAIKMLVDFIEKEADGPRESLAPVDSKPNSLPLKFRFEDEEPSPPKKSEWEKEIDSLFGDLVMGLRESEPSCTNPSTVISTLS</sequence>
<feature type="compositionally biased region" description="Basic and acidic residues" evidence="1">
    <location>
        <begin position="586"/>
        <end position="603"/>
    </location>
</feature>
<feature type="region of interest" description="Disordered" evidence="1">
    <location>
        <begin position="556"/>
        <end position="806"/>
    </location>
</feature>
<feature type="compositionally biased region" description="Basic and acidic residues" evidence="1">
    <location>
        <begin position="569"/>
        <end position="579"/>
    </location>
</feature>
<gene>
    <name evidence="2" type="ORF">Fot_47215</name>
</gene>
<feature type="region of interest" description="Disordered" evidence="1">
    <location>
        <begin position="415"/>
        <end position="503"/>
    </location>
</feature>
<evidence type="ECO:0000313" key="3">
    <source>
        <dbReference type="Proteomes" id="UP001604277"/>
    </source>
</evidence>
<feature type="region of interest" description="Disordered" evidence="1">
    <location>
        <begin position="824"/>
        <end position="860"/>
    </location>
</feature>
<evidence type="ECO:0000256" key="1">
    <source>
        <dbReference type="SAM" id="MobiDB-lite"/>
    </source>
</evidence>
<feature type="compositionally biased region" description="Basic and acidic residues" evidence="1">
    <location>
        <begin position="617"/>
        <end position="632"/>
    </location>
</feature>